<dbReference type="WBParaSite" id="BTMF_0001781501-mRNA-1">
    <property type="protein sequence ID" value="BTMF_0001781501-mRNA-1"/>
    <property type="gene ID" value="BTMF_0001781501"/>
</dbReference>
<dbReference type="EMBL" id="UZAG01023127">
    <property type="protein sequence ID" value="VDO55792.1"/>
    <property type="molecule type" value="Genomic_DNA"/>
</dbReference>
<reference evidence="3" key="1">
    <citation type="submission" date="2017-02" db="UniProtKB">
        <authorList>
            <consortium name="WormBaseParasite"/>
        </authorList>
    </citation>
    <scope>IDENTIFICATION</scope>
</reference>
<evidence type="ECO:0000313" key="1">
    <source>
        <dbReference type="EMBL" id="VDO55792.1"/>
    </source>
</evidence>
<evidence type="ECO:0000313" key="2">
    <source>
        <dbReference type="Proteomes" id="UP000280834"/>
    </source>
</evidence>
<gene>
    <name evidence="1" type="ORF">BTMF_LOCUS15779</name>
</gene>
<protein>
    <submittedName>
        <fullName evidence="1 3">Uncharacterized protein</fullName>
    </submittedName>
</protein>
<keyword evidence="2" id="KW-1185">Reference proteome</keyword>
<proteinExistence type="predicted"/>
<accession>A0A0R3RCP3</accession>
<evidence type="ECO:0000313" key="3">
    <source>
        <dbReference type="WBParaSite" id="BTMF_0001781501-mRNA-1"/>
    </source>
</evidence>
<sequence length="107" mass="12033">MQNVRLWAGEHYFAMRSKRENLSLSSSTVASSSPTGVDYKNTRNAVKHLQVEVDENVEILLHKTVRVVDLKSVLFLINTNFDVNVCAVNGSCVYRLTILVFSMTAKL</sequence>
<name>A0A0R3RCP3_9BILA</name>
<dbReference type="AlphaFoldDB" id="A0A0R3RCP3"/>
<dbReference type="Proteomes" id="UP000280834">
    <property type="component" value="Unassembled WGS sequence"/>
</dbReference>
<reference evidence="1 2" key="2">
    <citation type="submission" date="2018-11" db="EMBL/GenBank/DDBJ databases">
        <authorList>
            <consortium name="Pathogen Informatics"/>
        </authorList>
    </citation>
    <scope>NUCLEOTIDE SEQUENCE [LARGE SCALE GENOMIC DNA]</scope>
</reference>
<organism evidence="3">
    <name type="scientific">Brugia timori</name>
    <dbReference type="NCBI Taxonomy" id="42155"/>
    <lineage>
        <taxon>Eukaryota</taxon>
        <taxon>Metazoa</taxon>
        <taxon>Ecdysozoa</taxon>
        <taxon>Nematoda</taxon>
        <taxon>Chromadorea</taxon>
        <taxon>Rhabditida</taxon>
        <taxon>Spirurina</taxon>
        <taxon>Spiruromorpha</taxon>
        <taxon>Filarioidea</taxon>
        <taxon>Onchocercidae</taxon>
        <taxon>Brugia</taxon>
    </lineage>
</organism>